<name>A0A1B2IDG1_9CAUD</name>
<dbReference type="GeneID" id="29069356"/>
<sequence>MLFEWLTFPLKRYAHKRRRSYLEAEFHKNTQNTYQRVLIGLALLTEPLEYNGNTYRSIDLMGNLELRCKSFDIVHQRFAFLLREYDRVLNTTGRNPDWSPYPAVIDTQQDKPMLRWFDEYFGTSSTDVVRQKLRRTYELLETYRDVYSSKTNPEQDVLFNLTRHLVRELETIVEHYL</sequence>
<reference evidence="2" key="1">
    <citation type="submission" date="2016-06" db="EMBL/GenBank/DDBJ databases">
        <authorList>
            <person name="Berg J.A."/>
            <person name="Grossarth S.E."/>
            <person name="Jarvis T.M."/>
            <person name="Merrill B.D."/>
            <person name="Breakwell D.P."/>
            <person name="Hope S."/>
            <person name="Grose J.H."/>
        </authorList>
    </citation>
    <scope>NUCLEOTIDE SEQUENCE [LARGE SCALE GENOMIC DNA]</scope>
</reference>
<gene>
    <name evidence="1" type="ORF">HUXLEY_234</name>
</gene>
<protein>
    <submittedName>
        <fullName evidence="1">Uncharacterized protein</fullName>
    </submittedName>
</protein>
<evidence type="ECO:0000313" key="2">
    <source>
        <dbReference type="Proteomes" id="UP000203302"/>
    </source>
</evidence>
<dbReference type="EMBL" id="KX397368">
    <property type="protein sequence ID" value="ANZ49316.1"/>
    <property type="molecule type" value="Genomic_DNA"/>
</dbReference>
<dbReference type="KEGG" id="vg:29069356"/>
<organism evidence="1 2">
    <name type="scientific">Erwinia phage vB_EamM_Huxley</name>
    <dbReference type="NCBI Taxonomy" id="1883373"/>
    <lineage>
        <taxon>Viruses</taxon>
        <taxon>Duplodnaviria</taxon>
        <taxon>Heunggongvirae</taxon>
        <taxon>Uroviricota</taxon>
        <taxon>Caudoviricetes</taxon>
        <taxon>Chimalliviridae</taxon>
        <taxon>Machinavirus</taxon>
        <taxon>Machinavirus machina</taxon>
    </lineage>
</organism>
<proteinExistence type="predicted"/>
<dbReference type="OrthoDB" id="15005at10239"/>
<dbReference type="RefSeq" id="YP_009293202.1">
    <property type="nucleotide sequence ID" value="NC_031127.1"/>
</dbReference>
<accession>A0A1B2IDG1</accession>
<evidence type="ECO:0000313" key="1">
    <source>
        <dbReference type="EMBL" id="ANZ49316.1"/>
    </source>
</evidence>
<dbReference type="Proteomes" id="UP000203302">
    <property type="component" value="Segment"/>
</dbReference>